<dbReference type="AlphaFoldDB" id="F7BMM1"/>
<evidence type="ECO:0000313" key="2">
    <source>
        <dbReference type="Ensembl" id="ENSCINP00000008985.3"/>
    </source>
</evidence>
<dbReference type="Pfam" id="PF17784">
    <property type="entry name" value="Sulfotransfer_4"/>
    <property type="match status" value="1"/>
</dbReference>
<dbReference type="Gene3D" id="3.40.50.300">
    <property type="entry name" value="P-loop containing nucleotide triphosphate hydrolases"/>
    <property type="match status" value="1"/>
</dbReference>
<organism evidence="2 3">
    <name type="scientific">Ciona intestinalis</name>
    <name type="common">Transparent sea squirt</name>
    <name type="synonym">Ascidia intestinalis</name>
    <dbReference type="NCBI Taxonomy" id="7719"/>
    <lineage>
        <taxon>Eukaryota</taxon>
        <taxon>Metazoa</taxon>
        <taxon>Chordata</taxon>
        <taxon>Tunicata</taxon>
        <taxon>Ascidiacea</taxon>
        <taxon>Phlebobranchia</taxon>
        <taxon>Cionidae</taxon>
        <taxon>Ciona</taxon>
    </lineage>
</organism>
<dbReference type="Ensembl" id="ENSCINT00000008985.3">
    <property type="protein sequence ID" value="ENSCINP00000008985.3"/>
    <property type="gene ID" value="ENSCING00000010617.3"/>
</dbReference>
<dbReference type="KEGG" id="cin:100179613"/>
<keyword evidence="1" id="KW-0472">Membrane</keyword>
<keyword evidence="3" id="KW-1185">Reference proteome</keyword>
<dbReference type="GeneID" id="100179613"/>
<protein>
    <submittedName>
        <fullName evidence="2">Uncharacterized LOC100179613</fullName>
    </submittedName>
</protein>
<dbReference type="Proteomes" id="UP000008144">
    <property type="component" value="Chromosome 1"/>
</dbReference>
<dbReference type="PANTHER" id="PTHR36978:SF4">
    <property type="entry name" value="P-LOOP CONTAINING NUCLEOSIDE TRIPHOSPHATE HYDROLASE PROTEIN"/>
    <property type="match status" value="1"/>
</dbReference>
<sequence>MKVIYAGFSKTGTKTMTAVFHEFGYNTYDWLENSWYNGKDWVKIVEENGGTVEDFRRMYKGVDAVVDSPCYVFWEEILEAYPDAKIIMSVRNEETWIRSMRKQVDSLAYEPLYVLMQTFSYSGWKHFQYTSACGHAVLGSTIKWPWSIFRYNPTVWLHNYRVHNNYVLQNAPKDKLLVYDFKDGWGPICEFLGEKVPDKPFPHANIGASILKDYMQNHPIMKRMMREAMFTLGVLTLIGAYGGYKVYQNPASIRGWINAAMTRFKFW</sequence>
<reference evidence="3" key="1">
    <citation type="journal article" date="2002" name="Science">
        <title>The draft genome of Ciona intestinalis: insights into chordate and vertebrate origins.</title>
        <authorList>
            <person name="Dehal P."/>
            <person name="Satou Y."/>
            <person name="Campbell R.K."/>
            <person name="Chapman J."/>
            <person name="Degnan B."/>
            <person name="De Tomaso A."/>
            <person name="Davidson B."/>
            <person name="Di Gregorio A."/>
            <person name="Gelpke M."/>
            <person name="Goodstein D.M."/>
            <person name="Harafuji N."/>
            <person name="Hastings K.E."/>
            <person name="Ho I."/>
            <person name="Hotta K."/>
            <person name="Huang W."/>
            <person name="Kawashima T."/>
            <person name="Lemaire P."/>
            <person name="Martinez D."/>
            <person name="Meinertzhagen I.A."/>
            <person name="Necula S."/>
            <person name="Nonaka M."/>
            <person name="Putnam N."/>
            <person name="Rash S."/>
            <person name="Saiga H."/>
            <person name="Satake M."/>
            <person name="Terry A."/>
            <person name="Yamada L."/>
            <person name="Wang H.G."/>
            <person name="Awazu S."/>
            <person name="Azumi K."/>
            <person name="Boore J."/>
            <person name="Branno M."/>
            <person name="Chin-Bow S."/>
            <person name="DeSantis R."/>
            <person name="Doyle S."/>
            <person name="Francino P."/>
            <person name="Keys D.N."/>
            <person name="Haga S."/>
            <person name="Hayashi H."/>
            <person name="Hino K."/>
            <person name="Imai K.S."/>
            <person name="Inaba K."/>
            <person name="Kano S."/>
            <person name="Kobayashi K."/>
            <person name="Kobayashi M."/>
            <person name="Lee B.I."/>
            <person name="Makabe K.W."/>
            <person name="Manohar C."/>
            <person name="Matassi G."/>
            <person name="Medina M."/>
            <person name="Mochizuki Y."/>
            <person name="Mount S."/>
            <person name="Morishita T."/>
            <person name="Miura S."/>
            <person name="Nakayama A."/>
            <person name="Nishizaka S."/>
            <person name="Nomoto H."/>
            <person name="Ohta F."/>
            <person name="Oishi K."/>
            <person name="Rigoutsos I."/>
            <person name="Sano M."/>
            <person name="Sasaki A."/>
            <person name="Sasakura Y."/>
            <person name="Shoguchi E."/>
            <person name="Shin-i T."/>
            <person name="Spagnuolo A."/>
            <person name="Stainier D."/>
            <person name="Suzuki M.M."/>
            <person name="Tassy O."/>
            <person name="Takatori N."/>
            <person name="Tokuoka M."/>
            <person name="Yagi K."/>
            <person name="Yoshizaki F."/>
            <person name="Wada S."/>
            <person name="Zhang C."/>
            <person name="Hyatt P.D."/>
            <person name="Larimer F."/>
            <person name="Detter C."/>
            <person name="Doggett N."/>
            <person name="Glavina T."/>
            <person name="Hawkins T."/>
            <person name="Richardson P."/>
            <person name="Lucas S."/>
            <person name="Kohara Y."/>
            <person name="Levine M."/>
            <person name="Satoh N."/>
            <person name="Rokhsar D.S."/>
        </authorList>
    </citation>
    <scope>NUCLEOTIDE SEQUENCE [LARGE SCALE GENOMIC DNA]</scope>
</reference>
<dbReference type="RefSeq" id="XP_002129500.1">
    <property type="nucleotide sequence ID" value="XM_002129464.4"/>
</dbReference>
<feature type="transmembrane region" description="Helical" evidence="1">
    <location>
        <begin position="228"/>
        <end position="247"/>
    </location>
</feature>
<name>F7BMM1_CIOIN</name>
<evidence type="ECO:0000313" key="3">
    <source>
        <dbReference type="Proteomes" id="UP000008144"/>
    </source>
</evidence>
<keyword evidence="1" id="KW-1133">Transmembrane helix</keyword>
<reference evidence="2" key="2">
    <citation type="journal article" date="2008" name="Genome Biol.">
        <title>Improved genome assembly and evidence-based global gene model set for the chordate Ciona intestinalis: new insight into intron and operon populations.</title>
        <authorList>
            <person name="Satou Y."/>
            <person name="Mineta K."/>
            <person name="Ogasawara M."/>
            <person name="Sasakura Y."/>
            <person name="Shoguchi E."/>
            <person name="Ueno K."/>
            <person name="Yamada L."/>
            <person name="Matsumoto J."/>
            <person name="Wasserscheid J."/>
            <person name="Dewar K."/>
            <person name="Wiley G.B."/>
            <person name="Macmil S.L."/>
            <person name="Roe B.A."/>
            <person name="Zeller R.W."/>
            <person name="Hastings K.E."/>
            <person name="Lemaire P."/>
            <person name="Lindquist E."/>
            <person name="Endo T."/>
            <person name="Hotta K."/>
            <person name="Inaba K."/>
        </authorList>
    </citation>
    <scope>NUCLEOTIDE SEQUENCE [LARGE SCALE GENOMIC DNA]</scope>
    <source>
        <strain evidence="2">wild type</strain>
    </source>
</reference>
<dbReference type="PANTHER" id="PTHR36978">
    <property type="entry name" value="P-LOOP CONTAINING NUCLEOTIDE TRIPHOSPHATE HYDROLASE"/>
    <property type="match status" value="1"/>
</dbReference>
<dbReference type="STRING" id="7719.ENSCINP00000008985"/>
<reference evidence="2" key="3">
    <citation type="submission" date="2025-08" db="UniProtKB">
        <authorList>
            <consortium name="Ensembl"/>
        </authorList>
    </citation>
    <scope>IDENTIFICATION</scope>
</reference>
<accession>A0A1W2WI71</accession>
<dbReference type="InterPro" id="IPR040632">
    <property type="entry name" value="Sulfotransfer_4"/>
</dbReference>
<dbReference type="GeneTree" id="ENSGT00940000163713"/>
<dbReference type="SUPFAM" id="SSF52540">
    <property type="entry name" value="P-loop containing nucleoside triphosphate hydrolases"/>
    <property type="match status" value="1"/>
</dbReference>
<dbReference type="InterPro" id="IPR027417">
    <property type="entry name" value="P-loop_NTPase"/>
</dbReference>
<reference evidence="2" key="4">
    <citation type="submission" date="2025-09" db="UniProtKB">
        <authorList>
            <consortium name="Ensembl"/>
        </authorList>
    </citation>
    <scope>IDENTIFICATION</scope>
</reference>
<keyword evidence="1" id="KW-0812">Transmembrane</keyword>
<evidence type="ECO:0000256" key="1">
    <source>
        <dbReference type="SAM" id="Phobius"/>
    </source>
</evidence>
<proteinExistence type="predicted"/>
<accession>F7BMM1</accession>
<gene>
    <name evidence="2" type="primary">LOC100179613</name>
</gene>
<dbReference type="EMBL" id="EAAA01000081">
    <property type="status" value="NOT_ANNOTATED_CDS"/>
    <property type="molecule type" value="Genomic_DNA"/>
</dbReference>
<dbReference type="InParanoid" id="F7BMM1"/>
<dbReference type="OrthoDB" id="408152at2759"/>
<dbReference type="HOGENOM" id="CLU_061199_2_2_1"/>